<dbReference type="AlphaFoldDB" id="E0UA67"/>
<gene>
    <name evidence="2" type="ordered locus">Cyan7822_5498</name>
</gene>
<proteinExistence type="predicted"/>
<dbReference type="RefSeq" id="WP_013325410.1">
    <property type="nucleotide sequence ID" value="NC_014501.1"/>
</dbReference>
<dbReference type="HOGENOM" id="CLU_108956_0_0_3"/>
<dbReference type="Proteomes" id="UP000008206">
    <property type="component" value="Chromosome"/>
</dbReference>
<protein>
    <recommendedName>
        <fullName evidence="4">NERD domain-containing protein</fullName>
    </recommendedName>
</protein>
<evidence type="ECO:0008006" key="4">
    <source>
        <dbReference type="Google" id="ProtNLM"/>
    </source>
</evidence>
<feature type="transmembrane region" description="Helical" evidence="1">
    <location>
        <begin position="45"/>
        <end position="61"/>
    </location>
</feature>
<accession>E0UA67</accession>
<keyword evidence="1" id="KW-0472">Membrane</keyword>
<sequence>MVKADLPLRYMGQNRQNKAWVYFWAAVFLAIIPIIHYLFLRITDLSIFICVSCWVSAILIIRRAEKLKRFAQIATEGAKADSEMALLLDHLAYSGWKIEYNIPVSYLGNAEVFLRSPQGRCFVINVQEDAESIFYDGSRLLAVYGQSVYGQDMLDLVKQQAEYLKNNRGVRSVTPIICATKARLEMGDTQIQNVYVIKKNVLVSLLKKLG</sequence>
<dbReference type="STRING" id="497965.Cyan7822_5498"/>
<feature type="transmembrane region" description="Helical" evidence="1">
    <location>
        <begin position="21"/>
        <end position="39"/>
    </location>
</feature>
<organism evidence="2 3">
    <name type="scientific">Gloeothece verrucosa (strain PCC 7822)</name>
    <name type="common">Cyanothece sp. (strain PCC 7822)</name>
    <dbReference type="NCBI Taxonomy" id="497965"/>
    <lineage>
        <taxon>Bacteria</taxon>
        <taxon>Bacillati</taxon>
        <taxon>Cyanobacteriota</taxon>
        <taxon>Cyanophyceae</taxon>
        <taxon>Oscillatoriophycideae</taxon>
        <taxon>Chroococcales</taxon>
        <taxon>Aphanothecaceae</taxon>
        <taxon>Gloeothece</taxon>
        <taxon>Gloeothece verrucosa</taxon>
    </lineage>
</organism>
<keyword evidence="1" id="KW-0812">Transmembrane</keyword>
<dbReference type="KEGG" id="cyj:Cyan7822_5498"/>
<dbReference type="EMBL" id="CP002198">
    <property type="protein sequence ID" value="ADN17372.1"/>
    <property type="molecule type" value="Genomic_DNA"/>
</dbReference>
<evidence type="ECO:0000313" key="2">
    <source>
        <dbReference type="EMBL" id="ADN17372.1"/>
    </source>
</evidence>
<reference evidence="3" key="1">
    <citation type="journal article" date="2011" name="MBio">
        <title>Novel metabolic attributes of the genus Cyanothece, comprising a group of unicellular nitrogen-fixing Cyanobacteria.</title>
        <authorList>
            <person name="Bandyopadhyay A."/>
            <person name="Elvitigala T."/>
            <person name="Welsh E."/>
            <person name="Stockel J."/>
            <person name="Liberton M."/>
            <person name="Min H."/>
            <person name="Sherman L.A."/>
            <person name="Pakrasi H.B."/>
        </authorList>
    </citation>
    <scope>NUCLEOTIDE SEQUENCE [LARGE SCALE GENOMIC DNA]</scope>
    <source>
        <strain evidence="3">PCC 7822</strain>
    </source>
</reference>
<evidence type="ECO:0000256" key="1">
    <source>
        <dbReference type="SAM" id="Phobius"/>
    </source>
</evidence>
<evidence type="ECO:0000313" key="3">
    <source>
        <dbReference type="Proteomes" id="UP000008206"/>
    </source>
</evidence>
<dbReference type="eggNOG" id="ENOG5032RKI">
    <property type="taxonomic scope" value="Bacteria"/>
</dbReference>
<dbReference type="OrthoDB" id="489858at2"/>
<name>E0UA67_GLOV7</name>
<keyword evidence="1" id="KW-1133">Transmembrane helix</keyword>
<keyword evidence="3" id="KW-1185">Reference proteome</keyword>